<organism evidence="1">
    <name type="scientific">Siphoviridae sp. ctmqu18</name>
    <dbReference type="NCBI Taxonomy" id="2825655"/>
    <lineage>
        <taxon>Viruses</taxon>
        <taxon>Duplodnaviria</taxon>
        <taxon>Heunggongvirae</taxon>
        <taxon>Uroviricota</taxon>
        <taxon>Caudoviricetes</taxon>
    </lineage>
</organism>
<accession>A0A8S5V6C0</accession>
<evidence type="ECO:0000313" key="1">
    <source>
        <dbReference type="EMBL" id="DAG02246.1"/>
    </source>
</evidence>
<name>A0A8S5V6C0_9CAUD</name>
<sequence length="59" mass="6982">MIRKRCPNCKWYEDSGCTNPRSIYENAFVRRYDSCDKWEEMIDSQSQGIEGLKAKEDSI</sequence>
<proteinExistence type="predicted"/>
<dbReference type="EMBL" id="BK016207">
    <property type="protein sequence ID" value="DAG02246.1"/>
    <property type="molecule type" value="Genomic_DNA"/>
</dbReference>
<reference evidence="1" key="1">
    <citation type="journal article" date="2021" name="Proc. Natl. Acad. Sci. U.S.A.">
        <title>A Catalog of Tens of Thousands of Viruses from Human Metagenomes Reveals Hidden Associations with Chronic Diseases.</title>
        <authorList>
            <person name="Tisza M.J."/>
            <person name="Buck C.B."/>
        </authorList>
    </citation>
    <scope>NUCLEOTIDE SEQUENCE</scope>
    <source>
        <strain evidence="1">Ctmqu18</strain>
    </source>
</reference>
<protein>
    <submittedName>
        <fullName evidence="1">Uncharacterized protein</fullName>
    </submittedName>
</protein>